<dbReference type="NCBIfam" id="TIGR03666">
    <property type="entry name" value="Rv2061_F420"/>
    <property type="match status" value="1"/>
</dbReference>
<dbReference type="InterPro" id="IPR019965">
    <property type="entry name" value="PPOX_F420-dep_Rv2061_put"/>
</dbReference>
<evidence type="ECO:0000313" key="3">
    <source>
        <dbReference type="EMBL" id="MBR7678055.1"/>
    </source>
</evidence>
<comment type="caution">
    <text evidence="3">The sequence shown here is derived from an EMBL/GenBank/DDBJ whole genome shotgun (WGS) entry which is preliminary data.</text>
</comment>
<dbReference type="Proteomes" id="UP000675554">
    <property type="component" value="Unassembled WGS sequence"/>
</dbReference>
<feature type="domain" description="Pyridoxamine 5'-phosphate oxidase N-terminal" evidence="2">
    <location>
        <begin position="6"/>
        <end position="101"/>
    </location>
</feature>
<dbReference type="PANTHER" id="PTHR35176">
    <property type="entry name" value="HEME OXYGENASE HI_0854-RELATED"/>
    <property type="match status" value="1"/>
</dbReference>
<dbReference type="InterPro" id="IPR012349">
    <property type="entry name" value="Split_barrel_FMN-bd"/>
</dbReference>
<reference evidence="3" key="1">
    <citation type="submission" date="2021-04" db="EMBL/GenBank/DDBJ databases">
        <title>Sequencing of actinobacteria type strains.</title>
        <authorList>
            <person name="Nguyen G.-S."/>
            <person name="Wentzel A."/>
        </authorList>
    </citation>
    <scope>NUCLEOTIDE SEQUENCE</scope>
    <source>
        <strain evidence="3">DSM 42095</strain>
    </source>
</reference>
<dbReference type="EC" id="1.-.-.-" evidence="3"/>
<protein>
    <submittedName>
        <fullName evidence="3">PPOX class F420-dependent oxidoreductase</fullName>
        <ecNumber evidence="3">1.-.-.-</ecNumber>
    </submittedName>
</protein>
<accession>A0A8T4J246</accession>
<keyword evidence="4" id="KW-1185">Reference proteome</keyword>
<keyword evidence="1 3" id="KW-0560">Oxidoreductase</keyword>
<proteinExistence type="predicted"/>
<name>A0A8T4J246_9ACTN</name>
<dbReference type="PANTHER" id="PTHR35176:SF11">
    <property type="entry name" value="PYRIDOXAMINE 5'-PHOSPHATE OXIDASE FAMILY PROTEIN"/>
    <property type="match status" value="1"/>
</dbReference>
<organism evidence="3 4">
    <name type="scientific">Streptomyces daliensis</name>
    <dbReference type="NCBI Taxonomy" id="299421"/>
    <lineage>
        <taxon>Bacteria</taxon>
        <taxon>Bacillati</taxon>
        <taxon>Actinomycetota</taxon>
        <taxon>Actinomycetes</taxon>
        <taxon>Kitasatosporales</taxon>
        <taxon>Streptomycetaceae</taxon>
        <taxon>Streptomyces</taxon>
    </lineage>
</organism>
<sequence length="127" mass="13920">MTPRDIADSRYVSLVTHRRDGTPVATPVWAVEDGAELLVWTRADSGKVKRLRRDGHVTVTPCDARGGTAEGAVPVTGRARLMDGEGELKRVRRAMARKYGWQFRLVDSGGALLRLGKRPHIGVAVSF</sequence>
<dbReference type="InterPro" id="IPR011576">
    <property type="entry name" value="Pyridox_Oxase_N"/>
</dbReference>
<dbReference type="AlphaFoldDB" id="A0A8T4J246"/>
<gene>
    <name evidence="3" type="ORF">KDA82_34760</name>
</gene>
<dbReference type="InterPro" id="IPR052019">
    <property type="entry name" value="F420H2_bilvrd_red/Heme_oxyg"/>
</dbReference>
<dbReference type="Pfam" id="PF01243">
    <property type="entry name" value="PNPOx_N"/>
    <property type="match status" value="1"/>
</dbReference>
<dbReference type="Gene3D" id="2.30.110.10">
    <property type="entry name" value="Electron Transport, Fmn-binding Protein, Chain A"/>
    <property type="match status" value="1"/>
</dbReference>
<dbReference type="SUPFAM" id="SSF50475">
    <property type="entry name" value="FMN-binding split barrel"/>
    <property type="match status" value="1"/>
</dbReference>
<evidence type="ECO:0000313" key="4">
    <source>
        <dbReference type="Proteomes" id="UP000675554"/>
    </source>
</evidence>
<dbReference type="GO" id="GO:0005829">
    <property type="term" value="C:cytosol"/>
    <property type="evidence" value="ECO:0007669"/>
    <property type="project" value="TreeGrafter"/>
</dbReference>
<evidence type="ECO:0000256" key="1">
    <source>
        <dbReference type="ARBA" id="ARBA00023002"/>
    </source>
</evidence>
<dbReference type="GO" id="GO:0070967">
    <property type="term" value="F:coenzyme F420 binding"/>
    <property type="evidence" value="ECO:0007669"/>
    <property type="project" value="TreeGrafter"/>
</dbReference>
<dbReference type="EMBL" id="JAGSMN010001187">
    <property type="protein sequence ID" value="MBR7678055.1"/>
    <property type="molecule type" value="Genomic_DNA"/>
</dbReference>
<evidence type="ECO:0000259" key="2">
    <source>
        <dbReference type="Pfam" id="PF01243"/>
    </source>
</evidence>
<dbReference type="GO" id="GO:0016627">
    <property type="term" value="F:oxidoreductase activity, acting on the CH-CH group of donors"/>
    <property type="evidence" value="ECO:0007669"/>
    <property type="project" value="TreeGrafter"/>
</dbReference>